<dbReference type="OrthoDB" id="9784375at2"/>
<accession>A0A5J5KXY8</accession>
<dbReference type="Pfam" id="PF00881">
    <property type="entry name" value="Nitroreductase"/>
    <property type="match status" value="1"/>
</dbReference>
<dbReference type="InterPro" id="IPR029479">
    <property type="entry name" value="Nitroreductase"/>
</dbReference>
<protein>
    <submittedName>
        <fullName evidence="2">Malonic semialdehyde reductase</fullName>
        <ecNumber evidence="2">1.1.1.298</ecNumber>
    </submittedName>
</protein>
<keyword evidence="3" id="KW-1185">Reference proteome</keyword>
<dbReference type="PANTHER" id="PTHR43543:SF1">
    <property type="entry name" value="MALONIC SEMIALDEHYDE REDUCTASE RUTE-RELATED"/>
    <property type="match status" value="1"/>
</dbReference>
<evidence type="ECO:0000259" key="1">
    <source>
        <dbReference type="Pfam" id="PF00881"/>
    </source>
</evidence>
<gene>
    <name evidence="2" type="ORF">FCK90_06765</name>
</gene>
<dbReference type="Gene3D" id="3.40.109.10">
    <property type="entry name" value="NADH Oxidase"/>
    <property type="match status" value="1"/>
</dbReference>
<dbReference type="RefSeq" id="WP_158033537.1">
    <property type="nucleotide sequence ID" value="NZ_ML708615.1"/>
</dbReference>
<sequence>MSIDQAVLPTTLETAALDRLFSRAHTTNSFSDEPVDPQLIRRVYEDLRWAPTAFNAQPLRLTVLTPGPTRDAVIEHLMPGNQAKTQAAPLTIVAAYTADWHEYMPTLAPQRAGARESFAEKAGMRETVGQQSADIQIGYLLLALRAHGLEVGPMTGLDAAGVDSVVHQENGWKTRVVINAGHRAHPDDETAVAPRGGRLEFTDAAQVL</sequence>
<feature type="domain" description="Nitroreductase" evidence="1">
    <location>
        <begin position="25"/>
        <end position="182"/>
    </location>
</feature>
<reference evidence="2 3" key="1">
    <citation type="submission" date="2019-05" db="EMBL/GenBank/DDBJ databases">
        <title>Kocuria coralli sp. nov., a novel actinobacterium isolated from coral reef seawater.</title>
        <authorList>
            <person name="Li J."/>
        </authorList>
    </citation>
    <scope>NUCLEOTIDE SEQUENCE [LARGE SCALE GENOMIC DNA]</scope>
    <source>
        <strain evidence="2 3">SCSIO 13007</strain>
    </source>
</reference>
<dbReference type="InterPro" id="IPR050461">
    <property type="entry name" value="Nitroreductase_HadB/RutE"/>
</dbReference>
<dbReference type="GO" id="GO:0035527">
    <property type="term" value="F:3-hydroxypropionate dehydrogenase (NADP+) activity"/>
    <property type="evidence" value="ECO:0007669"/>
    <property type="project" value="UniProtKB-EC"/>
</dbReference>
<evidence type="ECO:0000313" key="3">
    <source>
        <dbReference type="Proteomes" id="UP000325957"/>
    </source>
</evidence>
<dbReference type="NCBIfam" id="NF003768">
    <property type="entry name" value="PRK05365.1"/>
    <property type="match status" value="1"/>
</dbReference>
<evidence type="ECO:0000313" key="2">
    <source>
        <dbReference type="EMBL" id="KAA9394514.1"/>
    </source>
</evidence>
<keyword evidence="2" id="KW-0560">Oxidoreductase</keyword>
<comment type="caution">
    <text evidence="2">The sequence shown here is derived from an EMBL/GenBank/DDBJ whole genome shotgun (WGS) entry which is preliminary data.</text>
</comment>
<dbReference type="EMBL" id="SZWF01000006">
    <property type="protein sequence ID" value="KAA9394514.1"/>
    <property type="molecule type" value="Genomic_DNA"/>
</dbReference>
<proteinExistence type="predicted"/>
<dbReference type="EC" id="1.1.1.298" evidence="2"/>
<dbReference type="AlphaFoldDB" id="A0A5J5KXY8"/>
<dbReference type="SUPFAM" id="SSF55469">
    <property type="entry name" value="FMN-dependent nitroreductase-like"/>
    <property type="match status" value="1"/>
</dbReference>
<name>A0A5J5KXY8_9MICC</name>
<dbReference type="PANTHER" id="PTHR43543">
    <property type="entry name" value="MALONIC SEMIALDEHYDE REDUCTASE RUTE-RELATED"/>
    <property type="match status" value="1"/>
</dbReference>
<dbReference type="InterPro" id="IPR000415">
    <property type="entry name" value="Nitroreductase-like"/>
</dbReference>
<organism evidence="2 3">
    <name type="scientific">Kocuria coralli</name>
    <dbReference type="NCBI Taxonomy" id="1461025"/>
    <lineage>
        <taxon>Bacteria</taxon>
        <taxon>Bacillati</taxon>
        <taxon>Actinomycetota</taxon>
        <taxon>Actinomycetes</taxon>
        <taxon>Micrococcales</taxon>
        <taxon>Micrococcaceae</taxon>
        <taxon>Kocuria</taxon>
    </lineage>
</organism>
<dbReference type="Proteomes" id="UP000325957">
    <property type="component" value="Unassembled WGS sequence"/>
</dbReference>